<comment type="caution">
    <text evidence="5">The sequence shown here is derived from an EMBL/GenBank/DDBJ whole genome shotgun (WGS) entry which is preliminary data.</text>
</comment>
<dbReference type="PANTHER" id="PTHR43280:SF27">
    <property type="entry name" value="TRANSCRIPTIONAL REGULATOR MTLR"/>
    <property type="match status" value="1"/>
</dbReference>
<dbReference type="Gene3D" id="1.10.10.60">
    <property type="entry name" value="Homeodomain-like"/>
    <property type="match status" value="2"/>
</dbReference>
<dbReference type="Proteomes" id="UP000248790">
    <property type="component" value="Unassembled WGS sequence"/>
</dbReference>
<dbReference type="SUPFAM" id="SSF51182">
    <property type="entry name" value="RmlC-like cupins"/>
    <property type="match status" value="1"/>
</dbReference>
<keyword evidence="1" id="KW-0805">Transcription regulation</keyword>
<dbReference type="PROSITE" id="PS01124">
    <property type="entry name" value="HTH_ARAC_FAMILY_2"/>
    <property type="match status" value="1"/>
</dbReference>
<evidence type="ECO:0000313" key="5">
    <source>
        <dbReference type="EMBL" id="RAJ93224.1"/>
    </source>
</evidence>
<sequence length="299" mass="35266">MARRSYQFLEGNQMKALYKPISALANHSISVDKQESQAFEYPWHYHPEYELTYILTSPGVRYVGNSVENFFEDDLVIVGPNLPHAWINNDNQGPPSSAVVIYWNQEFVEKGFLQTREFGAIQQLLKLSVKGVKFHSAVAIQLREKFLHLVTLPPFERIILFVQILNELATTTDYYFLCEQGFDHDLNVIDNERINIVYQYIKTHYQRKITLAEMGEQLKMSGEYFSRFFSRIMKKTFFEFLNEYKINVACRLLIETDMQIAEIGYASGYESLTFFYRQFKKFKNYQPLEYRLSFRKSGV</sequence>
<evidence type="ECO:0000256" key="2">
    <source>
        <dbReference type="ARBA" id="ARBA00023125"/>
    </source>
</evidence>
<feature type="domain" description="HTH araC/xylS-type" evidence="4">
    <location>
        <begin position="195"/>
        <end position="293"/>
    </location>
</feature>
<dbReference type="Pfam" id="PF12833">
    <property type="entry name" value="HTH_18"/>
    <property type="match status" value="1"/>
</dbReference>
<evidence type="ECO:0000256" key="3">
    <source>
        <dbReference type="ARBA" id="ARBA00023163"/>
    </source>
</evidence>
<dbReference type="EMBL" id="QLMC01000006">
    <property type="protein sequence ID" value="RAJ93224.1"/>
    <property type="molecule type" value="Genomic_DNA"/>
</dbReference>
<proteinExistence type="predicted"/>
<dbReference type="CDD" id="cd06976">
    <property type="entry name" value="cupin_MtlR-like_N"/>
    <property type="match status" value="1"/>
</dbReference>
<dbReference type="Gene3D" id="2.60.120.10">
    <property type="entry name" value="Jelly Rolls"/>
    <property type="match status" value="1"/>
</dbReference>
<dbReference type="GO" id="GO:0043565">
    <property type="term" value="F:sequence-specific DNA binding"/>
    <property type="evidence" value="ECO:0007669"/>
    <property type="project" value="InterPro"/>
</dbReference>
<keyword evidence="3" id="KW-0804">Transcription</keyword>
<dbReference type="InterPro" id="IPR009057">
    <property type="entry name" value="Homeodomain-like_sf"/>
</dbReference>
<protein>
    <submittedName>
        <fullName evidence="5">AraC-like DNA-binding protein</fullName>
    </submittedName>
</protein>
<dbReference type="GO" id="GO:0003700">
    <property type="term" value="F:DNA-binding transcription factor activity"/>
    <property type="evidence" value="ECO:0007669"/>
    <property type="project" value="InterPro"/>
</dbReference>
<accession>A0A327WNW7</accession>
<name>A0A327WNW7_LARAB</name>
<dbReference type="SUPFAM" id="SSF46689">
    <property type="entry name" value="Homeodomain-like"/>
    <property type="match status" value="2"/>
</dbReference>
<dbReference type="InterPro" id="IPR014710">
    <property type="entry name" value="RmlC-like_jellyroll"/>
</dbReference>
<gene>
    <name evidence="5" type="ORF">LX87_04736</name>
</gene>
<reference evidence="5 6" key="1">
    <citation type="submission" date="2018-06" db="EMBL/GenBank/DDBJ databases">
        <title>Genomic Encyclopedia of Archaeal and Bacterial Type Strains, Phase II (KMG-II): from individual species to whole genera.</title>
        <authorList>
            <person name="Goeker M."/>
        </authorList>
    </citation>
    <scope>NUCLEOTIDE SEQUENCE [LARGE SCALE GENOMIC DNA]</scope>
    <source>
        <strain evidence="5 6">DSM 21851</strain>
    </source>
</reference>
<evidence type="ECO:0000259" key="4">
    <source>
        <dbReference type="PROSITE" id="PS01124"/>
    </source>
</evidence>
<dbReference type="OrthoDB" id="792101at2"/>
<keyword evidence="6" id="KW-1185">Reference proteome</keyword>
<dbReference type="PANTHER" id="PTHR43280">
    <property type="entry name" value="ARAC-FAMILY TRANSCRIPTIONAL REGULATOR"/>
    <property type="match status" value="1"/>
</dbReference>
<organism evidence="5 6">
    <name type="scientific">Larkinella arboricola</name>
    <dbReference type="NCBI Taxonomy" id="643671"/>
    <lineage>
        <taxon>Bacteria</taxon>
        <taxon>Pseudomonadati</taxon>
        <taxon>Bacteroidota</taxon>
        <taxon>Cytophagia</taxon>
        <taxon>Cytophagales</taxon>
        <taxon>Spirosomataceae</taxon>
        <taxon>Larkinella</taxon>
    </lineage>
</organism>
<keyword evidence="2 5" id="KW-0238">DNA-binding</keyword>
<dbReference type="SMART" id="SM00342">
    <property type="entry name" value="HTH_ARAC"/>
    <property type="match status" value="1"/>
</dbReference>
<dbReference type="AlphaFoldDB" id="A0A327WNW7"/>
<dbReference type="InterPro" id="IPR018060">
    <property type="entry name" value="HTH_AraC"/>
</dbReference>
<dbReference type="InterPro" id="IPR011051">
    <property type="entry name" value="RmlC_Cupin_sf"/>
</dbReference>
<evidence type="ECO:0000313" key="6">
    <source>
        <dbReference type="Proteomes" id="UP000248790"/>
    </source>
</evidence>
<evidence type="ECO:0000256" key="1">
    <source>
        <dbReference type="ARBA" id="ARBA00023015"/>
    </source>
</evidence>